<accession>A0A6J7W8P3</accession>
<evidence type="ECO:0000313" key="2">
    <source>
        <dbReference type="EMBL" id="CAB5170956.1"/>
    </source>
</evidence>
<protein>
    <submittedName>
        <fullName evidence="2">Uncharacterized protein</fullName>
    </submittedName>
</protein>
<dbReference type="EMBL" id="LR796144">
    <property type="protein sequence ID" value="CAB4121251.1"/>
    <property type="molecule type" value="Genomic_DNA"/>
</dbReference>
<sequence>MKEIRICRCGYSGGDHARTDKCTEGRPSLGVPADATPDQVQAAILAALARELQAGAAGFATNGGAE</sequence>
<gene>
    <name evidence="2" type="ORF">UFOVP154_59</name>
    <name evidence="1" type="ORF">UFOVP8_44</name>
</gene>
<evidence type="ECO:0000313" key="1">
    <source>
        <dbReference type="EMBL" id="CAB4121251.1"/>
    </source>
</evidence>
<reference evidence="2" key="1">
    <citation type="submission" date="2020-05" db="EMBL/GenBank/DDBJ databases">
        <authorList>
            <person name="Chiriac C."/>
            <person name="Salcher M."/>
            <person name="Ghai R."/>
            <person name="Kavagutti S V."/>
        </authorList>
    </citation>
    <scope>NUCLEOTIDE SEQUENCE</scope>
</reference>
<name>A0A6J7W8P3_9CAUD</name>
<organism evidence="2">
    <name type="scientific">uncultured Caudovirales phage</name>
    <dbReference type="NCBI Taxonomy" id="2100421"/>
    <lineage>
        <taxon>Viruses</taxon>
        <taxon>Duplodnaviria</taxon>
        <taxon>Heunggongvirae</taxon>
        <taxon>Uroviricota</taxon>
        <taxon>Caudoviricetes</taxon>
        <taxon>Peduoviridae</taxon>
        <taxon>Maltschvirus</taxon>
        <taxon>Maltschvirus maltsch</taxon>
    </lineage>
</organism>
<proteinExistence type="predicted"/>
<dbReference type="EMBL" id="LR798202">
    <property type="protein sequence ID" value="CAB5170956.1"/>
    <property type="molecule type" value="Genomic_DNA"/>
</dbReference>